<sequence length="60" mass="7067">MNSMLTETEWCRGFVATLDEDGNETHQSMVFVANNRYPDDYEDDNIEGYFSVRPYEGDYK</sequence>
<protein>
    <submittedName>
        <fullName evidence="1">Uncharacterized protein</fullName>
    </submittedName>
</protein>
<name>A0ABX4Q852_9PSED</name>
<dbReference type="Proteomes" id="UP000232455">
    <property type="component" value="Unassembled WGS sequence"/>
</dbReference>
<accession>A0ABX4Q852</accession>
<keyword evidence="2" id="KW-1185">Reference proteome</keyword>
<dbReference type="RefSeq" id="WP_146166090.1">
    <property type="nucleotide sequence ID" value="NZ_PHHE01000001.1"/>
</dbReference>
<evidence type="ECO:0000313" key="1">
    <source>
        <dbReference type="EMBL" id="PKA72873.1"/>
    </source>
</evidence>
<reference evidence="1 2" key="1">
    <citation type="submission" date="2017-11" db="EMBL/GenBank/DDBJ databases">
        <title>Genome sequencing of a diverse group of Pseudomonas species.</title>
        <authorList>
            <person name="Loper J."/>
        </authorList>
    </citation>
    <scope>NUCLEOTIDE SEQUENCE [LARGE SCALE GENOMIC DNA]</scope>
    <source>
        <strain evidence="1 2">LMG 25716</strain>
    </source>
</reference>
<comment type="caution">
    <text evidence="1">The sequence shown here is derived from an EMBL/GenBank/DDBJ whole genome shotgun (WGS) entry which is preliminary data.</text>
</comment>
<evidence type="ECO:0000313" key="2">
    <source>
        <dbReference type="Proteomes" id="UP000232455"/>
    </source>
</evidence>
<gene>
    <name evidence="1" type="ORF">ATI02_5974</name>
</gene>
<organism evidence="1 2">
    <name type="scientific">Pseudomonas baetica</name>
    <dbReference type="NCBI Taxonomy" id="674054"/>
    <lineage>
        <taxon>Bacteria</taxon>
        <taxon>Pseudomonadati</taxon>
        <taxon>Pseudomonadota</taxon>
        <taxon>Gammaproteobacteria</taxon>
        <taxon>Pseudomonadales</taxon>
        <taxon>Pseudomonadaceae</taxon>
        <taxon>Pseudomonas</taxon>
    </lineage>
</organism>
<proteinExistence type="predicted"/>
<dbReference type="EMBL" id="PHHE01000001">
    <property type="protein sequence ID" value="PKA72873.1"/>
    <property type="molecule type" value="Genomic_DNA"/>
</dbReference>